<proteinExistence type="predicted"/>
<dbReference type="Proteomes" id="UP000314294">
    <property type="component" value="Unassembled WGS sequence"/>
</dbReference>
<evidence type="ECO:0000313" key="2">
    <source>
        <dbReference type="EMBL" id="TNN24762.1"/>
    </source>
</evidence>
<comment type="caution">
    <text evidence="2">The sequence shown here is derived from an EMBL/GenBank/DDBJ whole genome shotgun (WGS) entry which is preliminary data.</text>
</comment>
<evidence type="ECO:0000313" key="3">
    <source>
        <dbReference type="Proteomes" id="UP000314294"/>
    </source>
</evidence>
<dbReference type="EMBL" id="SRLO01014337">
    <property type="protein sequence ID" value="TNN24762.1"/>
    <property type="molecule type" value="Genomic_DNA"/>
</dbReference>
<keyword evidence="3" id="KW-1185">Reference proteome</keyword>
<feature type="region of interest" description="Disordered" evidence="1">
    <location>
        <begin position="30"/>
        <end position="53"/>
    </location>
</feature>
<gene>
    <name evidence="2" type="ORF">EYF80_065112</name>
</gene>
<feature type="compositionally biased region" description="Basic and acidic residues" evidence="1">
    <location>
        <begin position="30"/>
        <end position="41"/>
    </location>
</feature>
<dbReference type="AlphaFoldDB" id="A0A4Z2E8X7"/>
<organism evidence="2 3">
    <name type="scientific">Liparis tanakae</name>
    <name type="common">Tanaka's snailfish</name>
    <dbReference type="NCBI Taxonomy" id="230148"/>
    <lineage>
        <taxon>Eukaryota</taxon>
        <taxon>Metazoa</taxon>
        <taxon>Chordata</taxon>
        <taxon>Craniata</taxon>
        <taxon>Vertebrata</taxon>
        <taxon>Euteleostomi</taxon>
        <taxon>Actinopterygii</taxon>
        <taxon>Neopterygii</taxon>
        <taxon>Teleostei</taxon>
        <taxon>Neoteleostei</taxon>
        <taxon>Acanthomorphata</taxon>
        <taxon>Eupercaria</taxon>
        <taxon>Perciformes</taxon>
        <taxon>Cottioidei</taxon>
        <taxon>Cottales</taxon>
        <taxon>Liparidae</taxon>
        <taxon>Liparis</taxon>
    </lineage>
</organism>
<evidence type="ECO:0000256" key="1">
    <source>
        <dbReference type="SAM" id="MobiDB-lite"/>
    </source>
</evidence>
<sequence>MAPDIVSTTCLEEGMLGAGWGKRDIPHNTATEHVRDDHGDGLEEQGARPTCSDKDVFNNARHDVERNALQQREGGAAGRCIYQVMQTSFHIMSCEQMAAGRRTQKAGAKRGREANLELALHSGHVNNGAARTGSVGAGGGQRSAGLSESTAMRGRLRLLGAALPHSRLCTLL</sequence>
<reference evidence="2 3" key="1">
    <citation type="submission" date="2019-03" db="EMBL/GenBank/DDBJ databases">
        <title>First draft genome of Liparis tanakae, snailfish: a comprehensive survey of snailfish specific genes.</title>
        <authorList>
            <person name="Kim W."/>
            <person name="Song I."/>
            <person name="Jeong J.-H."/>
            <person name="Kim D."/>
            <person name="Kim S."/>
            <person name="Ryu S."/>
            <person name="Song J.Y."/>
            <person name="Lee S.K."/>
        </authorList>
    </citation>
    <scope>NUCLEOTIDE SEQUENCE [LARGE SCALE GENOMIC DNA]</scope>
    <source>
        <tissue evidence="2">Muscle</tissue>
    </source>
</reference>
<name>A0A4Z2E8X7_9TELE</name>
<accession>A0A4Z2E8X7</accession>
<protein>
    <submittedName>
        <fullName evidence="2">Uncharacterized protein</fullName>
    </submittedName>
</protein>